<evidence type="ECO:0000256" key="1">
    <source>
        <dbReference type="SAM" id="MobiDB-lite"/>
    </source>
</evidence>
<feature type="region of interest" description="Disordered" evidence="1">
    <location>
        <begin position="1"/>
        <end position="23"/>
    </location>
</feature>
<comment type="caution">
    <text evidence="2">The sequence shown here is derived from an EMBL/GenBank/DDBJ whole genome shotgun (WGS) entry which is preliminary data.</text>
</comment>
<keyword evidence="3" id="KW-1185">Reference proteome</keyword>
<dbReference type="Proteomes" id="UP001279734">
    <property type="component" value="Unassembled WGS sequence"/>
</dbReference>
<reference evidence="2" key="1">
    <citation type="submission" date="2023-05" db="EMBL/GenBank/DDBJ databases">
        <title>Nepenthes gracilis genome sequencing.</title>
        <authorList>
            <person name="Fukushima K."/>
        </authorList>
    </citation>
    <scope>NUCLEOTIDE SEQUENCE</scope>
    <source>
        <strain evidence="2">SING2019-196</strain>
    </source>
</reference>
<sequence length="92" mass="9914">MDADPMTPRMKTEHNPNQTHSLFNEDVGVKKGGEGAAVVKPQSCDHRICSSPLSLLLPSSTSAGRRIAVAVIVRGVCCCRRHQLVPKPPSQI</sequence>
<gene>
    <name evidence="2" type="ORF">Nepgr_011678</name>
</gene>
<evidence type="ECO:0000313" key="3">
    <source>
        <dbReference type="Proteomes" id="UP001279734"/>
    </source>
</evidence>
<evidence type="ECO:0000313" key="2">
    <source>
        <dbReference type="EMBL" id="GMH09837.1"/>
    </source>
</evidence>
<proteinExistence type="predicted"/>
<dbReference type="AlphaFoldDB" id="A0AAD3XM64"/>
<organism evidence="2 3">
    <name type="scientific">Nepenthes gracilis</name>
    <name type="common">Slender pitcher plant</name>
    <dbReference type="NCBI Taxonomy" id="150966"/>
    <lineage>
        <taxon>Eukaryota</taxon>
        <taxon>Viridiplantae</taxon>
        <taxon>Streptophyta</taxon>
        <taxon>Embryophyta</taxon>
        <taxon>Tracheophyta</taxon>
        <taxon>Spermatophyta</taxon>
        <taxon>Magnoliopsida</taxon>
        <taxon>eudicotyledons</taxon>
        <taxon>Gunneridae</taxon>
        <taxon>Pentapetalae</taxon>
        <taxon>Caryophyllales</taxon>
        <taxon>Nepenthaceae</taxon>
        <taxon>Nepenthes</taxon>
    </lineage>
</organism>
<dbReference type="EMBL" id="BSYO01000009">
    <property type="protein sequence ID" value="GMH09837.1"/>
    <property type="molecule type" value="Genomic_DNA"/>
</dbReference>
<name>A0AAD3XM64_NEPGR</name>
<accession>A0AAD3XM64</accession>
<protein>
    <submittedName>
        <fullName evidence="2">Uncharacterized protein</fullName>
    </submittedName>
</protein>